<dbReference type="InterPro" id="IPR020846">
    <property type="entry name" value="MFS_dom"/>
</dbReference>
<dbReference type="Gene3D" id="1.20.1250.20">
    <property type="entry name" value="MFS general substrate transporter like domains"/>
    <property type="match status" value="1"/>
</dbReference>
<dbReference type="EMBL" id="LR134155">
    <property type="protein sequence ID" value="VEA69669.1"/>
    <property type="molecule type" value="Genomic_DNA"/>
</dbReference>
<dbReference type="PANTHER" id="PTHR43528">
    <property type="entry name" value="ALPHA-KETOGLUTARATE PERMEASE"/>
    <property type="match status" value="1"/>
</dbReference>
<evidence type="ECO:0000256" key="2">
    <source>
        <dbReference type="ARBA" id="ARBA00022448"/>
    </source>
</evidence>
<proteinExistence type="predicted"/>
<evidence type="ECO:0000256" key="8">
    <source>
        <dbReference type="SAM" id="Phobius"/>
    </source>
</evidence>
<evidence type="ECO:0000256" key="3">
    <source>
        <dbReference type="ARBA" id="ARBA00022475"/>
    </source>
</evidence>
<dbReference type="InterPro" id="IPR036259">
    <property type="entry name" value="MFS_trans_sf"/>
</dbReference>
<dbReference type="PROSITE" id="PS50850">
    <property type="entry name" value="MFS"/>
    <property type="match status" value="1"/>
</dbReference>
<dbReference type="SUPFAM" id="SSF103473">
    <property type="entry name" value="MFS general substrate transporter"/>
    <property type="match status" value="1"/>
</dbReference>
<protein>
    <submittedName>
        <fullName evidence="10">Alpha-ketoglutarate permease</fullName>
    </submittedName>
</protein>
<dbReference type="PANTHER" id="PTHR43528:SF1">
    <property type="entry name" value="ALPHA-KETOGLUTARATE PERMEASE"/>
    <property type="match status" value="1"/>
</dbReference>
<dbReference type="GO" id="GO:0015293">
    <property type="term" value="F:symporter activity"/>
    <property type="evidence" value="ECO:0007669"/>
    <property type="project" value="UniProtKB-KW"/>
</dbReference>
<dbReference type="AlphaFoldDB" id="A0A447QI80"/>
<evidence type="ECO:0000259" key="9">
    <source>
        <dbReference type="PROSITE" id="PS50850"/>
    </source>
</evidence>
<keyword evidence="4 8" id="KW-0812">Transmembrane</keyword>
<name>A0A447QI80_SERRU</name>
<keyword evidence="6 8" id="KW-1133">Transmembrane helix</keyword>
<feature type="transmembrane region" description="Helical" evidence="8">
    <location>
        <begin position="28"/>
        <end position="49"/>
    </location>
</feature>
<evidence type="ECO:0000256" key="6">
    <source>
        <dbReference type="ARBA" id="ARBA00022989"/>
    </source>
</evidence>
<keyword evidence="5" id="KW-0769">Symport</keyword>
<dbReference type="GO" id="GO:0005886">
    <property type="term" value="C:plasma membrane"/>
    <property type="evidence" value="ECO:0007669"/>
    <property type="project" value="UniProtKB-SubCell"/>
</dbReference>
<keyword evidence="7 8" id="KW-0472">Membrane</keyword>
<evidence type="ECO:0000256" key="4">
    <source>
        <dbReference type="ARBA" id="ARBA00022692"/>
    </source>
</evidence>
<sequence>MLIFSTLATLLTVPILFTLKNVSSPYAAFGLIVVALVIISFYTSISGLLKAEMFPPEVRALGVGLSYAVANAMFGGSAEYVALSLKSFGIENAFFWYVSGMSLLALLVSLRLHRKGKEIQL</sequence>
<accession>A0A447QI80</accession>
<evidence type="ECO:0000256" key="1">
    <source>
        <dbReference type="ARBA" id="ARBA00004651"/>
    </source>
</evidence>
<dbReference type="Proteomes" id="UP000271603">
    <property type="component" value="Chromosome"/>
</dbReference>
<evidence type="ECO:0000313" key="11">
    <source>
        <dbReference type="Proteomes" id="UP000271603"/>
    </source>
</evidence>
<keyword evidence="3" id="KW-1003">Cell membrane</keyword>
<feature type="domain" description="Major facilitator superfamily (MFS) profile" evidence="9">
    <location>
        <begin position="1"/>
        <end position="117"/>
    </location>
</feature>
<reference evidence="10 11" key="1">
    <citation type="submission" date="2018-12" db="EMBL/GenBank/DDBJ databases">
        <authorList>
            <consortium name="Pathogen Informatics"/>
        </authorList>
    </citation>
    <scope>NUCLEOTIDE SEQUENCE [LARGE SCALE GENOMIC DNA]</scope>
    <source>
        <strain evidence="10 11">NCTC9419</strain>
    </source>
</reference>
<feature type="transmembrane region" description="Helical" evidence="8">
    <location>
        <begin position="94"/>
        <end position="112"/>
    </location>
</feature>
<dbReference type="InterPro" id="IPR051084">
    <property type="entry name" value="H+-coupled_symporters"/>
</dbReference>
<feature type="transmembrane region" description="Helical" evidence="8">
    <location>
        <begin position="61"/>
        <end position="82"/>
    </location>
</feature>
<organism evidence="10 11">
    <name type="scientific">Serratia rubidaea</name>
    <name type="common">Serratia marinorubra</name>
    <dbReference type="NCBI Taxonomy" id="61652"/>
    <lineage>
        <taxon>Bacteria</taxon>
        <taxon>Pseudomonadati</taxon>
        <taxon>Pseudomonadota</taxon>
        <taxon>Gammaproteobacteria</taxon>
        <taxon>Enterobacterales</taxon>
        <taxon>Yersiniaceae</taxon>
        <taxon>Serratia</taxon>
    </lineage>
</organism>
<gene>
    <name evidence="10" type="primary">kgtP_1</name>
    <name evidence="10" type="ORF">NCTC9419_01144</name>
</gene>
<evidence type="ECO:0000313" key="10">
    <source>
        <dbReference type="EMBL" id="VEA69669.1"/>
    </source>
</evidence>
<evidence type="ECO:0000256" key="7">
    <source>
        <dbReference type="ARBA" id="ARBA00023136"/>
    </source>
</evidence>
<evidence type="ECO:0000256" key="5">
    <source>
        <dbReference type="ARBA" id="ARBA00022847"/>
    </source>
</evidence>
<comment type="subcellular location">
    <subcellularLocation>
        <location evidence="1">Cell membrane</location>
        <topology evidence="1">Multi-pass membrane protein</topology>
    </subcellularLocation>
</comment>
<keyword evidence="2" id="KW-0813">Transport</keyword>